<organism evidence="1 2">
    <name type="scientific">[Clostridium] fimetarium</name>
    <dbReference type="NCBI Taxonomy" id="99656"/>
    <lineage>
        <taxon>Bacteria</taxon>
        <taxon>Bacillati</taxon>
        <taxon>Bacillota</taxon>
        <taxon>Clostridia</taxon>
        <taxon>Lachnospirales</taxon>
        <taxon>Lachnospiraceae</taxon>
    </lineage>
</organism>
<dbReference type="EMBL" id="FOJI01000001">
    <property type="protein sequence ID" value="SEV85255.1"/>
    <property type="molecule type" value="Genomic_DNA"/>
</dbReference>
<evidence type="ECO:0000313" key="2">
    <source>
        <dbReference type="Proteomes" id="UP000199701"/>
    </source>
</evidence>
<keyword evidence="2" id="KW-1185">Reference proteome</keyword>
<dbReference type="STRING" id="99656.SAMN05421659_101344"/>
<protein>
    <recommendedName>
        <fullName evidence="3">Helix-turn-helix domain-containing protein</fullName>
    </recommendedName>
</protein>
<sequence length="64" mass="7104">MKGYLKASEIANCWDVTERQVQILCKSGKVKGAIKFGTTWAIPENAVKPTRTGKLKPGRKTIKE</sequence>
<evidence type="ECO:0008006" key="3">
    <source>
        <dbReference type="Google" id="ProtNLM"/>
    </source>
</evidence>
<dbReference type="OrthoDB" id="9813719at2"/>
<dbReference type="RefSeq" id="WP_092449922.1">
    <property type="nucleotide sequence ID" value="NZ_FOJI01000001.1"/>
</dbReference>
<accession>A0A1I0M9S7</accession>
<name>A0A1I0M9S7_9FIRM</name>
<dbReference type="Proteomes" id="UP000199701">
    <property type="component" value="Unassembled WGS sequence"/>
</dbReference>
<reference evidence="1 2" key="1">
    <citation type="submission" date="2016-10" db="EMBL/GenBank/DDBJ databases">
        <authorList>
            <person name="de Groot N.N."/>
        </authorList>
    </citation>
    <scope>NUCLEOTIDE SEQUENCE [LARGE SCALE GENOMIC DNA]</scope>
    <source>
        <strain evidence="1 2">DSM 9179</strain>
    </source>
</reference>
<gene>
    <name evidence="1" type="ORF">SAMN05421659_101344</name>
</gene>
<evidence type="ECO:0000313" key="1">
    <source>
        <dbReference type="EMBL" id="SEV85255.1"/>
    </source>
</evidence>
<dbReference type="AlphaFoldDB" id="A0A1I0M9S7"/>
<proteinExistence type="predicted"/>